<dbReference type="Gene3D" id="3.30.700.10">
    <property type="entry name" value="Glycoprotein, Type 4 Pilin"/>
    <property type="match status" value="4"/>
</dbReference>
<dbReference type="OrthoDB" id="115249at2"/>
<sequence>MNFESRKFFAGLGTASEPRRRRSPRSAVPLVLACIGVIAPTTLYAKQTPAQAIQSQVAEGLRLAVTAQAKVAEYFAYRGIAPADRIDAGLSAAPSDTIGKYVTALDISGGVITLTYGNQANAEIVGATLTLTPGRSADGSISWQCGLAPVPPGVMPLPGVGAGSTSVPNEYLPAPCGLSNAPSIPSQVNEGLGLAVAAQASVERYIKSHGTAPQDRSQAGLSPSPTDTVGNYVSGVDISGGVVNIAYGNFAAAPIAGMVLALTPYRSADGSITWQCGLAPAPVGLNPVGSIGNTTLDSQYLPAQCSAAGAAAIPKQVLEGLKLAAPIKLKVQNYIAKVGSAPANRAAIGLTPSAADTSGNYVSSVDVRGGGITITYGNRASSRIVGQSLGLTPWRNNGGDVVWQCGNSVVPTGTTLPNGSVPPITTFNDTYLPPNCQIGGVAPIDKDIQEGLRLARKLQATVEKIYKTQGMLANANSTNLGLPYPSDISGNYVQGIAVAAGALTITYGWGANVNLTARTLGLTPYVSPDGKLTWVCGNANIPTGFFSPIGGGLAATTVANEYLPINCRP</sequence>
<evidence type="ECO:0000313" key="2">
    <source>
        <dbReference type="EMBL" id="SMF94743.1"/>
    </source>
</evidence>
<evidence type="ECO:0000313" key="3">
    <source>
        <dbReference type="Proteomes" id="UP000192923"/>
    </source>
</evidence>
<dbReference type="Pfam" id="PF00114">
    <property type="entry name" value="Pilin"/>
    <property type="match status" value="4"/>
</dbReference>
<dbReference type="GO" id="GO:0009289">
    <property type="term" value="C:pilus"/>
    <property type="evidence" value="ECO:0007669"/>
    <property type="project" value="InterPro"/>
</dbReference>
<dbReference type="RefSeq" id="WP_125468887.1">
    <property type="nucleotide sequence ID" value="NZ_FXAM01000001.1"/>
</dbReference>
<dbReference type="GO" id="GO:0007155">
    <property type="term" value="P:cell adhesion"/>
    <property type="evidence" value="ECO:0007669"/>
    <property type="project" value="InterPro"/>
</dbReference>
<proteinExistence type="inferred from homology"/>
<dbReference type="Proteomes" id="UP000192923">
    <property type="component" value="Unassembled WGS sequence"/>
</dbReference>
<reference evidence="2 3" key="1">
    <citation type="submission" date="2016-12" db="EMBL/GenBank/DDBJ databases">
        <authorList>
            <person name="Song W.-J."/>
            <person name="Kurnit D.M."/>
        </authorList>
    </citation>
    <scope>NUCLEOTIDE SEQUENCE [LARGE SCALE GENOMIC DNA]</scope>
    <source>
        <strain evidence="2 3">175</strain>
    </source>
</reference>
<evidence type="ECO:0000256" key="1">
    <source>
        <dbReference type="ARBA" id="ARBA00005233"/>
    </source>
</evidence>
<dbReference type="InterPro" id="IPR045584">
    <property type="entry name" value="Pilin-like"/>
</dbReference>
<comment type="similarity">
    <text evidence="1">Belongs to the N-Me-Phe pilin family.</text>
</comment>
<keyword evidence="3" id="KW-1185">Reference proteome</keyword>
<name>A0A1Y6D1L8_9GAMM</name>
<gene>
    <name evidence="2" type="ORF">SAMN02949497_2076</name>
</gene>
<dbReference type="AlphaFoldDB" id="A0A1Y6D1L8"/>
<accession>A0A1Y6D1L8</accession>
<dbReference type="InterPro" id="IPR001082">
    <property type="entry name" value="Pilin"/>
</dbReference>
<protein>
    <submittedName>
        <fullName evidence="2">Pilin</fullName>
    </submittedName>
</protein>
<dbReference type="STRING" id="1760988.SAMN02949497_2076"/>
<organism evidence="2 3">
    <name type="scientific">Methylomagnum ishizawai</name>
    <dbReference type="NCBI Taxonomy" id="1760988"/>
    <lineage>
        <taxon>Bacteria</taxon>
        <taxon>Pseudomonadati</taxon>
        <taxon>Pseudomonadota</taxon>
        <taxon>Gammaproteobacteria</taxon>
        <taxon>Methylococcales</taxon>
        <taxon>Methylococcaceae</taxon>
        <taxon>Methylomagnum</taxon>
    </lineage>
</organism>
<dbReference type="EMBL" id="FXAM01000001">
    <property type="protein sequence ID" value="SMF94743.1"/>
    <property type="molecule type" value="Genomic_DNA"/>
</dbReference>
<dbReference type="SUPFAM" id="SSF54523">
    <property type="entry name" value="Pili subunits"/>
    <property type="match status" value="4"/>
</dbReference>